<dbReference type="EMBL" id="BMED01000001">
    <property type="protein sequence ID" value="GGC59488.1"/>
    <property type="molecule type" value="Genomic_DNA"/>
</dbReference>
<protein>
    <submittedName>
        <fullName evidence="1">Fimbrial biogenesis outer membrane usher protein</fullName>
    </submittedName>
</protein>
<comment type="caution">
    <text evidence="1">The sequence shown here is derived from an EMBL/GenBank/DDBJ whole genome shotgun (WGS) entry which is preliminary data.</text>
</comment>
<reference evidence="1" key="2">
    <citation type="submission" date="2020-09" db="EMBL/GenBank/DDBJ databases">
        <authorList>
            <person name="Sun Q."/>
            <person name="Zhou Y."/>
        </authorList>
    </citation>
    <scope>NUCLEOTIDE SEQUENCE</scope>
    <source>
        <strain evidence="1">CGMCC 1.10998</strain>
    </source>
</reference>
<dbReference type="RefSeq" id="WP_188564225.1">
    <property type="nucleotide sequence ID" value="NZ_BMED01000001.1"/>
</dbReference>
<dbReference type="PANTHER" id="PTHR30451">
    <property type="entry name" value="OUTER MEMBRANE USHER PROTEIN"/>
    <property type="match status" value="1"/>
</dbReference>
<proteinExistence type="predicted"/>
<gene>
    <name evidence="1" type="ORF">GCM10011396_03000</name>
</gene>
<dbReference type="GO" id="GO:0009279">
    <property type="term" value="C:cell outer membrane"/>
    <property type="evidence" value="ECO:0007669"/>
    <property type="project" value="TreeGrafter"/>
</dbReference>
<dbReference type="Pfam" id="PF00577">
    <property type="entry name" value="Usher"/>
    <property type="match status" value="1"/>
</dbReference>
<dbReference type="PANTHER" id="PTHR30451:SF5">
    <property type="entry name" value="SLR0019 PROTEIN"/>
    <property type="match status" value="1"/>
</dbReference>
<keyword evidence="2" id="KW-1185">Reference proteome</keyword>
<name>A0A916XC00_9BURK</name>
<dbReference type="GO" id="GO:0015473">
    <property type="term" value="F:fimbrial usher porin activity"/>
    <property type="evidence" value="ECO:0007669"/>
    <property type="project" value="InterPro"/>
</dbReference>
<accession>A0A916XC00</accession>
<dbReference type="AlphaFoldDB" id="A0A916XC00"/>
<dbReference type="GO" id="GO:0009297">
    <property type="term" value="P:pilus assembly"/>
    <property type="evidence" value="ECO:0007669"/>
    <property type="project" value="InterPro"/>
</dbReference>
<dbReference type="InterPro" id="IPR000015">
    <property type="entry name" value="Fimb_usher"/>
</dbReference>
<evidence type="ECO:0000313" key="2">
    <source>
        <dbReference type="Proteomes" id="UP000637423"/>
    </source>
</evidence>
<dbReference type="Proteomes" id="UP000637423">
    <property type="component" value="Unassembled WGS sequence"/>
</dbReference>
<reference evidence="1" key="1">
    <citation type="journal article" date="2014" name="Int. J. Syst. Evol. Microbiol.">
        <title>Complete genome sequence of Corynebacterium casei LMG S-19264T (=DSM 44701T), isolated from a smear-ripened cheese.</title>
        <authorList>
            <consortium name="US DOE Joint Genome Institute (JGI-PGF)"/>
            <person name="Walter F."/>
            <person name="Albersmeier A."/>
            <person name="Kalinowski J."/>
            <person name="Ruckert C."/>
        </authorList>
    </citation>
    <scope>NUCLEOTIDE SEQUENCE</scope>
    <source>
        <strain evidence="1">CGMCC 1.10998</strain>
    </source>
</reference>
<evidence type="ECO:0000313" key="1">
    <source>
        <dbReference type="EMBL" id="GGC59488.1"/>
    </source>
</evidence>
<dbReference type="Gene3D" id="2.60.40.2610">
    <property type="entry name" value="Outer membrane usher protein FimD, plug domain"/>
    <property type="match status" value="1"/>
</dbReference>
<dbReference type="InterPro" id="IPR042186">
    <property type="entry name" value="FimD_plug_dom"/>
</dbReference>
<dbReference type="Gene3D" id="2.60.40.3110">
    <property type="match status" value="1"/>
</dbReference>
<sequence>MKIPSTNNGLSEVRRYNENYYFLDGVPSLHTEIEQDTQTLSITAPSSAFTNSTYDLHSLSQRRGSTPSDIGGFFNYDLDYLNNSGRNGLSGIFELGAFDGAGTFTSRFVGRSQNGSNSLYRLDSQYSRDFPEEMSVLVLGDSVTAASPFARQYYFGGLQWKTKFATNPGYQYIPLPLMRGTATSPSVVDIYIDNVLRLRQNVDTGPFAINNLPVFTGQGNVQMVVRDVLGRQQLYTQSYINSAQLLRAGVKDYSVEVGALHDGFGTRDDSYGRVFGSGSMRYGYSSQLTLQGTANVMREKQTLGLALTYAIKDIGIVSSGLGYSHARSGNDSRTFIQYDKQNMLNNFSVRVQKVGKRYWQTLPDDTDLASSLEMQLQDSISFSRRMAFSVGYFKQKNRDRPNVATFNAGFNVNFDNGSILNVGLIKSLTDTRDLTVNALYIIPMENYRLLQMTVNRQNGTQGFETLYQRTAPIEGGWGYRLRKGFFDYPTSDIGVNYLGQLGDVSVSANHLSGQNNVEVTARGGLAFMGGHLRASRWITDSFGVVEVPIKEPVDIYANNRWVARTDRDGVGFIPNLIPYEDNKIHLEGDSLPLRMSLELEERFVMPISRSGVLLKFKAKENRSATIILTDESGEPLPAGTFVTIIGADQTAEVSLVALRGRVFISEASFPAIVSIDTSKFRCDIEINAEQTPEGFPVLGPYICKEDKK</sequence>
<organism evidence="1 2">
    <name type="scientific">Undibacterium terreum</name>
    <dbReference type="NCBI Taxonomy" id="1224302"/>
    <lineage>
        <taxon>Bacteria</taxon>
        <taxon>Pseudomonadati</taxon>
        <taxon>Pseudomonadota</taxon>
        <taxon>Betaproteobacteria</taxon>
        <taxon>Burkholderiales</taxon>
        <taxon>Oxalobacteraceae</taxon>
        <taxon>Undibacterium</taxon>
    </lineage>
</organism>